<dbReference type="Pfam" id="PF01896">
    <property type="entry name" value="DNA_primase_S"/>
    <property type="match status" value="1"/>
</dbReference>
<feature type="region of interest" description="Disordered" evidence="11">
    <location>
        <begin position="1"/>
        <end position="20"/>
    </location>
</feature>
<evidence type="ECO:0000256" key="6">
    <source>
        <dbReference type="ARBA" id="ARBA00022705"/>
    </source>
</evidence>
<keyword evidence="2 10" id="KW-0240">DNA-directed RNA polymerase</keyword>
<name>A0A1Q3A0M7_ZYGRO</name>
<evidence type="ECO:0000256" key="4">
    <source>
        <dbReference type="ARBA" id="ARBA00022679"/>
    </source>
</evidence>
<evidence type="ECO:0000256" key="8">
    <source>
        <dbReference type="ARBA" id="ARBA00022833"/>
    </source>
</evidence>
<evidence type="ECO:0000313" key="12">
    <source>
        <dbReference type="EMBL" id="GAV49237.1"/>
    </source>
</evidence>
<evidence type="ECO:0000256" key="7">
    <source>
        <dbReference type="ARBA" id="ARBA00022723"/>
    </source>
</evidence>
<evidence type="ECO:0000256" key="1">
    <source>
        <dbReference type="ARBA" id="ARBA00009762"/>
    </source>
</evidence>
<dbReference type="OrthoDB" id="19606at2759"/>
<dbReference type="GO" id="GO:0003899">
    <property type="term" value="F:DNA-directed RNA polymerase activity"/>
    <property type="evidence" value="ECO:0007669"/>
    <property type="project" value="EnsemblFungi"/>
</dbReference>
<dbReference type="InterPro" id="IPR014052">
    <property type="entry name" value="DNA_primase_ssu_euk/arc"/>
</dbReference>
<dbReference type="NCBIfam" id="TIGR00335">
    <property type="entry name" value="primase_sml"/>
    <property type="match status" value="1"/>
</dbReference>
<keyword evidence="8" id="KW-0862">Zinc</keyword>
<sequence length="417" mass="48517">MTEEENGSPNEAAKPQPPSSSDMQYYYQFIYPFKQIFNWLNHSPKPGKDMINRELAMAFRSGAYKRYNSYRSVQEFKSQVVKANPDRFEIGAIYNKPPQERDSLLKSEMIPLEKELVFDIDMDDYDTFRTCCSGAQVCGKCWKFISLAMTIMNTALIEDFGFENFLWVFSGRRGAHCWVSDKRARALNNLQRSNIIDYMNVVKDRTANKRLALLRPYHPHIARSLEQLKPHFTAIILEEQDPWRDDAHAMQTLLPGLHDRNLIEALSRYWKAHPGRSSKEKWSDIDAIAAKELKISRKQEFINRLRECKEDLVISTLYPKLDVEVTKQTHHLLKAPFCIHPGTGNVCVPIDENFVPSKAPRLIDLQSEMELRNHDISKTSLQPFLDAFQRQINKLVKEELSNVKRDREEDDGQIVDF</sequence>
<keyword evidence="7" id="KW-0479">Metal-binding</keyword>
<keyword evidence="6 10" id="KW-0235">DNA replication</keyword>
<reference evidence="12 13" key="1">
    <citation type="submission" date="2016-08" db="EMBL/GenBank/DDBJ databases">
        <title>Draft genome sequence of allopolyploid Zygosaccharomyces rouxii.</title>
        <authorList>
            <person name="Watanabe J."/>
            <person name="Uehara K."/>
            <person name="Mogi Y."/>
            <person name="Tsukioka Y."/>
        </authorList>
    </citation>
    <scope>NUCLEOTIDE SEQUENCE [LARGE SCALE GENOMIC DNA]</scope>
    <source>
        <strain evidence="12 13">NBRC 110957</strain>
    </source>
</reference>
<dbReference type="Proteomes" id="UP000187013">
    <property type="component" value="Unassembled WGS sequence"/>
</dbReference>
<organism evidence="12 13">
    <name type="scientific">Zygosaccharomyces rouxii</name>
    <dbReference type="NCBI Taxonomy" id="4956"/>
    <lineage>
        <taxon>Eukaryota</taxon>
        <taxon>Fungi</taxon>
        <taxon>Dikarya</taxon>
        <taxon>Ascomycota</taxon>
        <taxon>Saccharomycotina</taxon>
        <taxon>Saccharomycetes</taxon>
        <taxon>Saccharomycetales</taxon>
        <taxon>Saccharomycetaceae</taxon>
        <taxon>Zygosaccharomyces</taxon>
    </lineage>
</organism>
<dbReference type="CDD" id="cd00525">
    <property type="entry name" value="AE_Prim_S_like"/>
    <property type="match status" value="1"/>
</dbReference>
<evidence type="ECO:0000256" key="10">
    <source>
        <dbReference type="RuleBase" id="RU003514"/>
    </source>
</evidence>
<dbReference type="GO" id="GO:0005658">
    <property type="term" value="C:alpha DNA polymerase:primase complex"/>
    <property type="evidence" value="ECO:0007669"/>
    <property type="project" value="EnsemblFungi"/>
</dbReference>
<dbReference type="AlphaFoldDB" id="A0A1Q3A0M7"/>
<dbReference type="EMBL" id="BDGX01000014">
    <property type="protein sequence ID" value="GAV49237.1"/>
    <property type="molecule type" value="Genomic_DNA"/>
</dbReference>
<evidence type="ECO:0000313" key="13">
    <source>
        <dbReference type="Proteomes" id="UP000187013"/>
    </source>
</evidence>
<dbReference type="FunFam" id="3.90.920.10:FF:000003">
    <property type="entry name" value="DNA primase"/>
    <property type="match status" value="1"/>
</dbReference>
<dbReference type="EC" id="2.7.7.-" evidence="10"/>
<evidence type="ECO:0000256" key="3">
    <source>
        <dbReference type="ARBA" id="ARBA00022515"/>
    </source>
</evidence>
<evidence type="ECO:0000256" key="2">
    <source>
        <dbReference type="ARBA" id="ARBA00022478"/>
    </source>
</evidence>
<protein>
    <recommendedName>
        <fullName evidence="10">DNA primase</fullName>
        <ecNumber evidence="10">2.7.7.-</ecNumber>
    </recommendedName>
</protein>
<dbReference type="eggNOG" id="KOG2851">
    <property type="taxonomic scope" value="Eukaryota"/>
</dbReference>
<dbReference type="Gene3D" id="3.90.920.10">
    <property type="entry name" value="DNA primase, PRIM domain"/>
    <property type="match status" value="1"/>
</dbReference>
<evidence type="ECO:0000256" key="9">
    <source>
        <dbReference type="ARBA" id="ARBA00023163"/>
    </source>
</evidence>
<accession>A0A1Q3A0M7</accession>
<keyword evidence="3 10" id="KW-0639">Primosome</keyword>
<keyword evidence="4 10" id="KW-0808">Transferase</keyword>
<dbReference type="PANTHER" id="PTHR10536">
    <property type="entry name" value="DNA PRIMASE SMALL SUBUNIT"/>
    <property type="match status" value="1"/>
</dbReference>
<dbReference type="OMA" id="NVTRGFN"/>
<comment type="caution">
    <text evidence="12">The sequence shown here is derived from an EMBL/GenBank/DDBJ whole genome shotgun (WGS) entry which is preliminary data.</text>
</comment>
<dbReference type="GO" id="GO:0003697">
    <property type="term" value="F:single-stranded DNA binding"/>
    <property type="evidence" value="ECO:0007669"/>
    <property type="project" value="EnsemblFungi"/>
</dbReference>
<evidence type="ECO:0000256" key="5">
    <source>
        <dbReference type="ARBA" id="ARBA00022695"/>
    </source>
</evidence>
<keyword evidence="5" id="KW-0548">Nucleotidyltransferase</keyword>
<keyword evidence="9" id="KW-0804">Transcription</keyword>
<proteinExistence type="inferred from homology"/>
<comment type="similarity">
    <text evidence="1 10">Belongs to the eukaryotic-type primase small subunit family.</text>
</comment>
<dbReference type="GO" id="GO:0006269">
    <property type="term" value="P:DNA replication, synthesis of primer"/>
    <property type="evidence" value="ECO:0007669"/>
    <property type="project" value="UniProtKB-KW"/>
</dbReference>
<dbReference type="GO" id="GO:0046872">
    <property type="term" value="F:metal ion binding"/>
    <property type="evidence" value="ECO:0007669"/>
    <property type="project" value="UniProtKB-KW"/>
</dbReference>
<evidence type="ECO:0000256" key="11">
    <source>
        <dbReference type="SAM" id="MobiDB-lite"/>
    </source>
</evidence>
<dbReference type="CDD" id="cd04860">
    <property type="entry name" value="AE_Prim_S"/>
    <property type="match status" value="1"/>
</dbReference>
<dbReference type="InterPro" id="IPR002755">
    <property type="entry name" value="DNA_primase_S"/>
</dbReference>
<gene>
    <name evidence="12" type="ORF">ZYGR_0N06440</name>
</gene>
<dbReference type="SUPFAM" id="SSF56747">
    <property type="entry name" value="Prim-pol domain"/>
    <property type="match status" value="1"/>
</dbReference>